<accession>A0A915Z204</accession>
<dbReference type="Proteomes" id="UP000684084">
    <property type="component" value="Unassembled WGS sequence"/>
</dbReference>
<gene>
    <name evidence="1" type="ORF">CHRIB12_LOCUS7698</name>
</gene>
<sequence length="70" mass="8623">MPTDDYKELRNSCISIFNKRYKEFDEDIYLLGFFLHPKYRGHGMRDNQFERLRKCALRIWKNLGHKKILD</sequence>
<protein>
    <submittedName>
        <fullName evidence="1">Uncharacterized protein</fullName>
    </submittedName>
</protein>
<organism evidence="1 2">
    <name type="scientific">Rhizophagus irregularis</name>
    <dbReference type="NCBI Taxonomy" id="588596"/>
    <lineage>
        <taxon>Eukaryota</taxon>
        <taxon>Fungi</taxon>
        <taxon>Fungi incertae sedis</taxon>
        <taxon>Mucoromycota</taxon>
        <taxon>Glomeromycotina</taxon>
        <taxon>Glomeromycetes</taxon>
        <taxon>Glomerales</taxon>
        <taxon>Glomeraceae</taxon>
        <taxon>Rhizophagus</taxon>
    </lineage>
</organism>
<name>A0A915Z204_9GLOM</name>
<evidence type="ECO:0000313" key="2">
    <source>
        <dbReference type="Proteomes" id="UP000684084"/>
    </source>
</evidence>
<dbReference type="OrthoDB" id="2432624at2759"/>
<evidence type="ECO:0000313" key="1">
    <source>
        <dbReference type="EMBL" id="CAB5359224.1"/>
    </source>
</evidence>
<dbReference type="EMBL" id="CAGKOT010000013">
    <property type="protein sequence ID" value="CAB5359224.1"/>
    <property type="molecule type" value="Genomic_DNA"/>
</dbReference>
<comment type="caution">
    <text evidence="1">The sequence shown here is derived from an EMBL/GenBank/DDBJ whole genome shotgun (WGS) entry which is preliminary data.</text>
</comment>
<proteinExistence type="predicted"/>
<reference evidence="1" key="1">
    <citation type="submission" date="2020-05" db="EMBL/GenBank/DDBJ databases">
        <authorList>
            <person name="Rincon C."/>
            <person name="Sanders R I."/>
            <person name="Robbins C."/>
            <person name="Chaturvedi A."/>
        </authorList>
    </citation>
    <scope>NUCLEOTIDE SEQUENCE</scope>
    <source>
        <strain evidence="1">CHB12</strain>
    </source>
</reference>
<dbReference type="AlphaFoldDB" id="A0A915Z204"/>